<evidence type="ECO:0000313" key="1">
    <source>
        <dbReference type="EMBL" id="JAD71393.1"/>
    </source>
</evidence>
<reference evidence="1" key="2">
    <citation type="journal article" date="2015" name="Data Brief">
        <title>Shoot transcriptome of the giant reed, Arundo donax.</title>
        <authorList>
            <person name="Barrero R.A."/>
            <person name="Guerrero F.D."/>
            <person name="Moolhuijzen P."/>
            <person name="Goolsby J.A."/>
            <person name="Tidwell J."/>
            <person name="Bellgard S.E."/>
            <person name="Bellgard M.I."/>
        </authorList>
    </citation>
    <scope>NUCLEOTIDE SEQUENCE</scope>
    <source>
        <tissue evidence="1">Shoot tissue taken approximately 20 cm above the soil surface</tissue>
    </source>
</reference>
<dbReference type="EMBL" id="GBRH01226502">
    <property type="protein sequence ID" value="JAD71393.1"/>
    <property type="molecule type" value="Transcribed_RNA"/>
</dbReference>
<accession>A0A0A9CAA7</accession>
<name>A0A0A9CAA7_ARUDO</name>
<protein>
    <submittedName>
        <fullName evidence="1">Uncharacterized protein</fullName>
    </submittedName>
</protein>
<reference evidence="1" key="1">
    <citation type="submission" date="2014-09" db="EMBL/GenBank/DDBJ databases">
        <authorList>
            <person name="Magalhaes I.L.F."/>
            <person name="Oliveira U."/>
            <person name="Santos F.R."/>
            <person name="Vidigal T.H.D.A."/>
            <person name="Brescovit A.D."/>
            <person name="Santos A.J."/>
        </authorList>
    </citation>
    <scope>NUCLEOTIDE SEQUENCE</scope>
    <source>
        <tissue evidence="1">Shoot tissue taken approximately 20 cm above the soil surface</tissue>
    </source>
</reference>
<sequence length="22" mass="2601">MIMWLKLILNNKLLESEQGITL</sequence>
<organism evidence="1">
    <name type="scientific">Arundo donax</name>
    <name type="common">Giant reed</name>
    <name type="synonym">Donax arundinaceus</name>
    <dbReference type="NCBI Taxonomy" id="35708"/>
    <lineage>
        <taxon>Eukaryota</taxon>
        <taxon>Viridiplantae</taxon>
        <taxon>Streptophyta</taxon>
        <taxon>Embryophyta</taxon>
        <taxon>Tracheophyta</taxon>
        <taxon>Spermatophyta</taxon>
        <taxon>Magnoliopsida</taxon>
        <taxon>Liliopsida</taxon>
        <taxon>Poales</taxon>
        <taxon>Poaceae</taxon>
        <taxon>PACMAD clade</taxon>
        <taxon>Arundinoideae</taxon>
        <taxon>Arundineae</taxon>
        <taxon>Arundo</taxon>
    </lineage>
</organism>
<dbReference type="AlphaFoldDB" id="A0A0A9CAA7"/>
<proteinExistence type="predicted"/>